<dbReference type="InterPro" id="IPR027417">
    <property type="entry name" value="P-loop_NTPase"/>
</dbReference>
<reference evidence="1 2" key="1">
    <citation type="journal article" date="2018" name="Nat. Biotechnol.">
        <title>A standardized bacterial taxonomy based on genome phylogeny substantially revises the tree of life.</title>
        <authorList>
            <person name="Parks D.H."/>
            <person name="Chuvochina M."/>
            <person name="Waite D.W."/>
            <person name="Rinke C."/>
            <person name="Skarshewski A."/>
            <person name="Chaumeil P.A."/>
            <person name="Hugenholtz P."/>
        </authorList>
    </citation>
    <scope>NUCLEOTIDE SEQUENCE [LARGE SCALE GENOMIC DNA]</scope>
    <source>
        <strain evidence="1">UBA9152</strain>
    </source>
</reference>
<organism evidence="1 2">
    <name type="scientific">Microbacterium ginsengisoli</name>
    <dbReference type="NCBI Taxonomy" id="400772"/>
    <lineage>
        <taxon>Bacteria</taxon>
        <taxon>Bacillati</taxon>
        <taxon>Actinomycetota</taxon>
        <taxon>Actinomycetes</taxon>
        <taxon>Micrococcales</taxon>
        <taxon>Microbacteriaceae</taxon>
        <taxon>Microbacterium</taxon>
    </lineage>
</organism>
<dbReference type="GO" id="GO:0005886">
    <property type="term" value="C:plasma membrane"/>
    <property type="evidence" value="ECO:0007669"/>
    <property type="project" value="TreeGrafter"/>
</dbReference>
<keyword evidence="1" id="KW-0547">Nucleotide-binding</keyword>
<sequence length="58" mass="6552">DEPTGNLDESMRDEILVLLESLNAEGLTLLVVTHDSAVAKRAHRRLRLEKGEVRDITR</sequence>
<dbReference type="InterPro" id="IPR015854">
    <property type="entry name" value="ABC_transpr_LolD-like"/>
</dbReference>
<dbReference type="GO" id="GO:0022857">
    <property type="term" value="F:transmembrane transporter activity"/>
    <property type="evidence" value="ECO:0007669"/>
    <property type="project" value="TreeGrafter"/>
</dbReference>
<evidence type="ECO:0000313" key="2">
    <source>
        <dbReference type="Proteomes" id="UP000257479"/>
    </source>
</evidence>
<accession>A0A3C1KGZ6</accession>
<dbReference type="GO" id="GO:0005524">
    <property type="term" value="F:ATP binding"/>
    <property type="evidence" value="ECO:0007669"/>
    <property type="project" value="UniProtKB-KW"/>
</dbReference>
<keyword evidence="1" id="KW-0067">ATP-binding</keyword>
<proteinExistence type="predicted"/>
<comment type="caution">
    <text evidence="1">The sequence shown here is derived from an EMBL/GenBank/DDBJ whole genome shotgun (WGS) entry which is preliminary data.</text>
</comment>
<dbReference type="EMBL" id="DMNG01000246">
    <property type="protein sequence ID" value="HAN25644.1"/>
    <property type="molecule type" value="Genomic_DNA"/>
</dbReference>
<dbReference type="Gene3D" id="3.40.50.300">
    <property type="entry name" value="P-loop containing nucleotide triphosphate hydrolases"/>
    <property type="match status" value="1"/>
</dbReference>
<dbReference type="PANTHER" id="PTHR24220:SF86">
    <property type="entry name" value="ABC TRANSPORTER ABCH.1"/>
    <property type="match status" value="1"/>
</dbReference>
<dbReference type="SUPFAM" id="SSF52540">
    <property type="entry name" value="P-loop containing nucleoside triphosphate hydrolases"/>
    <property type="match status" value="1"/>
</dbReference>
<evidence type="ECO:0000313" key="1">
    <source>
        <dbReference type="EMBL" id="HAN25644.1"/>
    </source>
</evidence>
<dbReference type="AlphaFoldDB" id="A0A3C1KGZ6"/>
<feature type="non-terminal residue" evidence="1">
    <location>
        <position position="1"/>
    </location>
</feature>
<name>A0A3C1KGZ6_9MICO</name>
<dbReference type="PANTHER" id="PTHR24220">
    <property type="entry name" value="IMPORT ATP-BINDING PROTEIN"/>
    <property type="match status" value="1"/>
</dbReference>
<protein>
    <submittedName>
        <fullName evidence="1">Peptide ABC transporter ATP-binding protein</fullName>
    </submittedName>
</protein>
<dbReference type="Proteomes" id="UP000257479">
    <property type="component" value="Unassembled WGS sequence"/>
</dbReference>
<gene>
    <name evidence="1" type="ORF">DCP95_13930</name>
</gene>